<reference evidence="1" key="1">
    <citation type="journal article" date="2020" name="mSystems">
        <title>Genome- and Community-Level Interaction Insights into Carbon Utilization and Element Cycling Functions of Hydrothermarchaeota in Hydrothermal Sediment.</title>
        <authorList>
            <person name="Zhou Z."/>
            <person name="Liu Y."/>
            <person name="Xu W."/>
            <person name="Pan J."/>
            <person name="Luo Z.H."/>
            <person name="Li M."/>
        </authorList>
    </citation>
    <scope>NUCLEOTIDE SEQUENCE [LARGE SCALE GENOMIC DNA]</scope>
    <source>
        <strain evidence="1">SpSt-222</strain>
    </source>
</reference>
<sequence length="133" mass="14459">MERSADWLAQARADLAAARHMLNNGFHEWACFAAQQAAEKAAKAALQRAGRDAWGHSVAALLLALRELVAVPDPLVDAALELDKAYIGTRYPDVHPAGAPHALYTRGEAERCLGYAERIVEFCAHLVATLDQK</sequence>
<organism evidence="1">
    <name type="scientific">Thermomicrobium roseum</name>
    <dbReference type="NCBI Taxonomy" id="500"/>
    <lineage>
        <taxon>Bacteria</taxon>
        <taxon>Pseudomonadati</taxon>
        <taxon>Thermomicrobiota</taxon>
        <taxon>Thermomicrobia</taxon>
        <taxon>Thermomicrobiales</taxon>
        <taxon>Thermomicrobiaceae</taxon>
        <taxon>Thermomicrobium</taxon>
    </lineage>
</organism>
<dbReference type="InterPro" id="IPR007842">
    <property type="entry name" value="HEPN_dom"/>
</dbReference>
<accession>A0A7C1K4I1</accession>
<dbReference type="SMART" id="SM00748">
    <property type="entry name" value="HEPN"/>
    <property type="match status" value="1"/>
</dbReference>
<gene>
    <name evidence="1" type="ORF">ENP47_03840</name>
</gene>
<dbReference type="AlphaFoldDB" id="A0A7C1K4I1"/>
<protein>
    <submittedName>
        <fullName evidence="1">HEPN domain-containing protein</fullName>
    </submittedName>
</protein>
<dbReference type="SUPFAM" id="SSF81593">
    <property type="entry name" value="Nucleotidyltransferase substrate binding subunit/domain"/>
    <property type="match status" value="1"/>
</dbReference>
<comment type="caution">
    <text evidence="1">The sequence shown here is derived from an EMBL/GenBank/DDBJ whole genome shotgun (WGS) entry which is preliminary data.</text>
</comment>
<dbReference type="Gene3D" id="1.20.120.330">
    <property type="entry name" value="Nucleotidyltransferases domain 2"/>
    <property type="match status" value="1"/>
</dbReference>
<proteinExistence type="predicted"/>
<dbReference type="Pfam" id="PF05168">
    <property type="entry name" value="HEPN"/>
    <property type="match status" value="1"/>
</dbReference>
<evidence type="ECO:0000313" key="1">
    <source>
        <dbReference type="EMBL" id="HEF64723.1"/>
    </source>
</evidence>
<dbReference type="PROSITE" id="PS50910">
    <property type="entry name" value="HEPN"/>
    <property type="match status" value="1"/>
</dbReference>
<name>A0A7C1K4I1_THERO</name>
<dbReference type="EMBL" id="DSJL01000007">
    <property type="protein sequence ID" value="HEF64723.1"/>
    <property type="molecule type" value="Genomic_DNA"/>
</dbReference>